<sequence length="182" mass="20230">MKVLLLAGSAGKPSHTLGGLKKVAEELNKLSVETEIWDLKKENLPMADADYHKNPEDHPDEKVKRLVASANEADAIILGSPNYHNSFSGLLKNALDHLNIQNFYLKPVGLFTHSGGIRSTEPLGQLRLVARGLLGVAIPMQVATCNEDYDLIDNEYEITHEAMRERIQAFSEQLVQFANNLR</sequence>
<evidence type="ECO:0000259" key="2">
    <source>
        <dbReference type="Pfam" id="PF03358"/>
    </source>
</evidence>
<dbReference type="Proteomes" id="UP000030403">
    <property type="component" value="Unassembled WGS sequence"/>
</dbReference>
<keyword evidence="4" id="KW-1185">Reference proteome</keyword>
<comment type="similarity">
    <text evidence="1">Belongs to the azoreductase type 2 family.</text>
</comment>
<dbReference type="Pfam" id="PF03358">
    <property type="entry name" value="FMN_red"/>
    <property type="match status" value="1"/>
</dbReference>
<evidence type="ECO:0000256" key="1">
    <source>
        <dbReference type="ARBA" id="ARBA00009428"/>
    </source>
</evidence>
<dbReference type="Gene3D" id="3.40.50.360">
    <property type="match status" value="1"/>
</dbReference>
<dbReference type="eggNOG" id="COG0431">
    <property type="taxonomic scope" value="Bacteria"/>
</dbReference>
<dbReference type="PANTHER" id="PTHR30543">
    <property type="entry name" value="CHROMATE REDUCTASE"/>
    <property type="match status" value="1"/>
</dbReference>
<feature type="domain" description="NADPH-dependent FMN reductase-like" evidence="2">
    <location>
        <begin position="1"/>
        <end position="143"/>
    </location>
</feature>
<organism evidence="3 4">
    <name type="scientific">Pontibacillus marinus BH030004 = DSM 16465</name>
    <dbReference type="NCBI Taxonomy" id="1385511"/>
    <lineage>
        <taxon>Bacteria</taxon>
        <taxon>Bacillati</taxon>
        <taxon>Bacillota</taxon>
        <taxon>Bacilli</taxon>
        <taxon>Bacillales</taxon>
        <taxon>Bacillaceae</taxon>
        <taxon>Pontibacillus</taxon>
    </lineage>
</organism>
<dbReference type="STRING" id="1385511.GCA_000425225_02439"/>
<dbReference type="RefSeq" id="WP_027446144.1">
    <property type="nucleotide sequence ID" value="NZ_AULJ01000031.1"/>
</dbReference>
<dbReference type="InterPro" id="IPR029039">
    <property type="entry name" value="Flavoprotein-like_sf"/>
</dbReference>
<dbReference type="PANTHER" id="PTHR30543:SF21">
    <property type="entry name" value="NAD(P)H-DEPENDENT FMN REDUCTASE LOT6"/>
    <property type="match status" value="1"/>
</dbReference>
<dbReference type="InterPro" id="IPR050712">
    <property type="entry name" value="NAD(P)H-dep_reductase"/>
</dbReference>
<comment type="caution">
    <text evidence="3">The sequence shown here is derived from an EMBL/GenBank/DDBJ whole genome shotgun (WGS) entry which is preliminary data.</text>
</comment>
<dbReference type="EMBL" id="AVPF01000013">
    <property type="protein sequence ID" value="KGX89651.1"/>
    <property type="molecule type" value="Genomic_DNA"/>
</dbReference>
<dbReference type="OrthoDB" id="9790975at2"/>
<gene>
    <name evidence="3" type="ORF">N783_04740</name>
</gene>
<dbReference type="AlphaFoldDB" id="A0A0A5G916"/>
<dbReference type="GO" id="GO:0005829">
    <property type="term" value="C:cytosol"/>
    <property type="evidence" value="ECO:0007669"/>
    <property type="project" value="TreeGrafter"/>
</dbReference>
<dbReference type="SUPFAM" id="SSF52218">
    <property type="entry name" value="Flavoproteins"/>
    <property type="match status" value="1"/>
</dbReference>
<evidence type="ECO:0000313" key="3">
    <source>
        <dbReference type="EMBL" id="KGX89651.1"/>
    </source>
</evidence>
<accession>A0A0A5G916</accession>
<proteinExistence type="inferred from homology"/>
<name>A0A0A5G916_9BACI</name>
<protein>
    <submittedName>
        <fullName evidence="3">FMN-dependent NADPH-azoreductase</fullName>
    </submittedName>
</protein>
<evidence type="ECO:0000313" key="4">
    <source>
        <dbReference type="Proteomes" id="UP000030403"/>
    </source>
</evidence>
<dbReference type="GO" id="GO:0010181">
    <property type="term" value="F:FMN binding"/>
    <property type="evidence" value="ECO:0007669"/>
    <property type="project" value="TreeGrafter"/>
</dbReference>
<reference evidence="3 4" key="1">
    <citation type="submission" date="2013-08" db="EMBL/GenBank/DDBJ databases">
        <authorList>
            <person name="Huang J."/>
            <person name="Wang G."/>
        </authorList>
    </citation>
    <scope>NUCLEOTIDE SEQUENCE [LARGE SCALE GENOMIC DNA]</scope>
    <source>
        <strain evidence="3 4">BH030004</strain>
    </source>
</reference>
<dbReference type="GO" id="GO:0016491">
    <property type="term" value="F:oxidoreductase activity"/>
    <property type="evidence" value="ECO:0007669"/>
    <property type="project" value="InterPro"/>
</dbReference>
<dbReference type="InterPro" id="IPR005025">
    <property type="entry name" value="FMN_Rdtase-like_dom"/>
</dbReference>